<comment type="caution">
    <text evidence="2">The sequence shown here is derived from an EMBL/GenBank/DDBJ whole genome shotgun (WGS) entry which is preliminary data.</text>
</comment>
<name>A0AAV7URG7_PLEWA</name>
<evidence type="ECO:0000313" key="3">
    <source>
        <dbReference type="Proteomes" id="UP001066276"/>
    </source>
</evidence>
<gene>
    <name evidence="2" type="ORF">NDU88_007292</name>
</gene>
<evidence type="ECO:0000313" key="2">
    <source>
        <dbReference type="EMBL" id="KAJ1190554.1"/>
    </source>
</evidence>
<dbReference type="AlphaFoldDB" id="A0AAV7URG7"/>
<dbReference type="EMBL" id="JANPWB010000005">
    <property type="protein sequence ID" value="KAJ1190554.1"/>
    <property type="molecule type" value="Genomic_DNA"/>
</dbReference>
<protein>
    <submittedName>
        <fullName evidence="2">Uncharacterized protein</fullName>
    </submittedName>
</protein>
<keyword evidence="3" id="KW-1185">Reference proteome</keyword>
<feature type="compositionally biased region" description="Basic and acidic residues" evidence="1">
    <location>
        <begin position="37"/>
        <end position="59"/>
    </location>
</feature>
<dbReference type="Proteomes" id="UP001066276">
    <property type="component" value="Chromosome 3_1"/>
</dbReference>
<proteinExistence type="predicted"/>
<evidence type="ECO:0000256" key="1">
    <source>
        <dbReference type="SAM" id="MobiDB-lite"/>
    </source>
</evidence>
<reference evidence="2" key="1">
    <citation type="journal article" date="2022" name="bioRxiv">
        <title>Sequencing and chromosome-scale assembly of the giantPleurodeles waltlgenome.</title>
        <authorList>
            <person name="Brown T."/>
            <person name="Elewa A."/>
            <person name="Iarovenko S."/>
            <person name="Subramanian E."/>
            <person name="Araus A.J."/>
            <person name="Petzold A."/>
            <person name="Susuki M."/>
            <person name="Suzuki K.-i.T."/>
            <person name="Hayashi T."/>
            <person name="Toyoda A."/>
            <person name="Oliveira C."/>
            <person name="Osipova E."/>
            <person name="Leigh N.D."/>
            <person name="Simon A."/>
            <person name="Yun M.H."/>
        </authorList>
    </citation>
    <scope>NUCLEOTIDE SEQUENCE</scope>
    <source>
        <strain evidence="2">20211129_DDA</strain>
        <tissue evidence="2">Liver</tissue>
    </source>
</reference>
<feature type="compositionally biased region" description="Basic and acidic residues" evidence="1">
    <location>
        <begin position="9"/>
        <end position="23"/>
    </location>
</feature>
<sequence length="67" mass="7598">MNVEQGRPSSRDPDRTSRADTGGRGRTTRQRKGRTHKPSEKGSRKERADLLRSLRHRESVSVTEADP</sequence>
<accession>A0AAV7URG7</accession>
<feature type="compositionally biased region" description="Basic residues" evidence="1">
    <location>
        <begin position="26"/>
        <end position="36"/>
    </location>
</feature>
<organism evidence="2 3">
    <name type="scientific">Pleurodeles waltl</name>
    <name type="common">Iberian ribbed newt</name>
    <dbReference type="NCBI Taxonomy" id="8319"/>
    <lineage>
        <taxon>Eukaryota</taxon>
        <taxon>Metazoa</taxon>
        <taxon>Chordata</taxon>
        <taxon>Craniata</taxon>
        <taxon>Vertebrata</taxon>
        <taxon>Euteleostomi</taxon>
        <taxon>Amphibia</taxon>
        <taxon>Batrachia</taxon>
        <taxon>Caudata</taxon>
        <taxon>Salamandroidea</taxon>
        <taxon>Salamandridae</taxon>
        <taxon>Pleurodelinae</taxon>
        <taxon>Pleurodeles</taxon>
    </lineage>
</organism>
<feature type="region of interest" description="Disordered" evidence="1">
    <location>
        <begin position="1"/>
        <end position="67"/>
    </location>
</feature>